<dbReference type="InterPro" id="IPR024197">
    <property type="entry name" value="TPP-like"/>
</dbReference>
<dbReference type="InterPro" id="IPR036412">
    <property type="entry name" value="HAD-like_sf"/>
</dbReference>
<name>A0A6G7VFS3_9GAMM</name>
<gene>
    <name evidence="1" type="ORF">GWK36_12880</name>
</gene>
<evidence type="ECO:0000313" key="1">
    <source>
        <dbReference type="EMBL" id="QIK38726.1"/>
    </source>
</evidence>
<evidence type="ECO:0000313" key="2">
    <source>
        <dbReference type="Proteomes" id="UP000502699"/>
    </source>
</evidence>
<sequence>MQVLVFLDLDDTLFHSRAKCPEDQALSPVAYLPDGSAHSWMSARQQALWGLLEQGASLIPTTARDLGAFKRVDLPFTSWRILDHGGVILNPQDQPDPDWLVHSAEAAAKTLPGLAALLALTQDLIARKGLAVRARIIVDFDIPFYLVAKYRGDRTQDLDRLQSIWLDWVQGQGDAYRLYRNGNNLVVLPRWLGKEYAVRALIARLRPALTLGIGDSLSDADFLAECDYAVLPRASQLFAAGLGALLRGPKAIPQP</sequence>
<dbReference type="AlphaFoldDB" id="A0A6G7VFS3"/>
<dbReference type="RefSeq" id="WP_166271674.1">
    <property type="nucleotide sequence ID" value="NZ_CP048029.1"/>
</dbReference>
<dbReference type="EMBL" id="CP048029">
    <property type="protein sequence ID" value="QIK38726.1"/>
    <property type="molecule type" value="Genomic_DNA"/>
</dbReference>
<dbReference type="KEGG" id="cjap:GWK36_12880"/>
<reference evidence="2" key="1">
    <citation type="submission" date="2020-01" db="EMBL/GenBank/DDBJ databases">
        <title>Caldichromatium gen. nov., sp. nov., a thermophilic purple sulfur bacterium member of the family Chromatiaceae isolated from Nakabusa hot spring, Japan.</title>
        <authorList>
            <person name="Saini M.K."/>
            <person name="Hanada S."/>
            <person name="Tank M."/>
        </authorList>
    </citation>
    <scope>NUCLEOTIDE SEQUENCE [LARGE SCALE GENOMIC DNA]</scope>
    <source>
        <strain evidence="2">No.7</strain>
    </source>
</reference>
<keyword evidence="2" id="KW-1185">Reference proteome</keyword>
<organism evidence="1 2">
    <name type="scientific">Caldichromatium japonicum</name>
    <dbReference type="NCBI Taxonomy" id="2699430"/>
    <lineage>
        <taxon>Bacteria</taxon>
        <taxon>Pseudomonadati</taxon>
        <taxon>Pseudomonadota</taxon>
        <taxon>Gammaproteobacteria</taxon>
        <taxon>Chromatiales</taxon>
        <taxon>Chromatiaceae</taxon>
        <taxon>Caldichromatium</taxon>
    </lineage>
</organism>
<proteinExistence type="predicted"/>
<dbReference type="InterPro" id="IPR023214">
    <property type="entry name" value="HAD_sf"/>
</dbReference>
<dbReference type="PIRSF" id="PIRSF030802">
    <property type="entry name" value="UCP030802"/>
    <property type="match status" value="1"/>
</dbReference>
<dbReference type="Proteomes" id="UP000502699">
    <property type="component" value="Chromosome"/>
</dbReference>
<dbReference type="Gene3D" id="3.40.50.1000">
    <property type="entry name" value="HAD superfamily/HAD-like"/>
    <property type="match status" value="1"/>
</dbReference>
<dbReference type="SUPFAM" id="SSF56784">
    <property type="entry name" value="HAD-like"/>
    <property type="match status" value="1"/>
</dbReference>
<accession>A0A6G7VFS3</accession>
<protein>
    <submittedName>
        <fullName evidence="1">Haloacid dehalogenase</fullName>
    </submittedName>
</protein>